<dbReference type="Proteomes" id="UP000037088">
    <property type="component" value="Unassembled WGS sequence"/>
</dbReference>
<feature type="transmembrane region" description="Helical" evidence="7">
    <location>
        <begin position="429"/>
        <end position="445"/>
    </location>
</feature>
<accession>A0A0L7TA96</accession>
<evidence type="ECO:0000256" key="5">
    <source>
        <dbReference type="ARBA" id="ARBA00022989"/>
    </source>
</evidence>
<keyword evidence="11" id="KW-1185">Reference proteome</keyword>
<evidence type="ECO:0000256" key="1">
    <source>
        <dbReference type="ARBA" id="ARBA00004651"/>
    </source>
</evidence>
<reference evidence="10 11" key="1">
    <citation type="journal article" date="2015" name="Int. J. Syst. Evol. Microbiol.">
        <title>Erwinia iniecta sp. nov., isolated from Russian wheat aphids (Diuraphis noxia).</title>
        <authorList>
            <person name="Campillo T."/>
            <person name="Luna E."/>
            <person name="Portier P."/>
            <person name="Fischer-Le Saux M."/>
            <person name="Lapitan N."/>
            <person name="Tisserat N.A."/>
            <person name="Leach J.E."/>
        </authorList>
    </citation>
    <scope>NUCLEOTIDE SEQUENCE [LARGE SCALE GENOMIC DNA]</scope>
    <source>
        <strain evidence="9 11">B120</strain>
        <strain evidence="8 10">B149</strain>
    </source>
</reference>
<comment type="similarity">
    <text evidence="2">Belongs to the polysaccharide synthase family.</text>
</comment>
<sequence>MKKTEVSDTLGEDNKAKKTFIGFIWYFISSLFPALSSFIIFSLASRQIIPAELGSITLATTIVMLLTSMSAAGFGDALIQHRNIKQKHLNSVFLLMLLTSCALYISSLIIVMTLDLKSFDDTFRMVYPVIGIKLVLDSCAVLPLSLLTKKMDFKSIGIRTIYCSLGSCLVCVPILLFDGGVWAIVISQITSSLISAVILWSAAKLKPGFSFDRQSFQELKKFGITTTLTKLVTSVSVDNIVIGFVGNAATLGIYAFSRRIFSVISDVLNGALSNVSYPLYASVQSNIPKLKNIFLKTTFISSLVSLPAFLGLIMISPYLIPIVFGEHWSVAIPALQLCCTIGFVSCIGALQMSLLKGLGKTSWILKYQLVQQITTGLLAVIFAKYGATYVMAAIAIKTYLIWPFTIFYVSKCLELNVWEYMKNIYKPMFGGVIMFAVFKLIAYYIPVGNPLVFIFIEMIACAVTYSLVMVVIAKKDIMAMMKLVKN</sequence>
<proteinExistence type="inferred from homology"/>
<name>A0A0L7TA96_9GAMM</name>
<dbReference type="Proteomes" id="UP000036851">
    <property type="component" value="Unassembled WGS sequence"/>
</dbReference>
<dbReference type="InterPro" id="IPR050833">
    <property type="entry name" value="Poly_Biosynth_Transport"/>
</dbReference>
<keyword evidence="3" id="KW-1003">Cell membrane</keyword>
<dbReference type="GO" id="GO:0005886">
    <property type="term" value="C:plasma membrane"/>
    <property type="evidence" value="ECO:0007669"/>
    <property type="project" value="UniProtKB-SubCell"/>
</dbReference>
<evidence type="ECO:0000256" key="6">
    <source>
        <dbReference type="ARBA" id="ARBA00023136"/>
    </source>
</evidence>
<feature type="transmembrane region" description="Helical" evidence="7">
    <location>
        <begin position="91"/>
        <end position="113"/>
    </location>
</feature>
<evidence type="ECO:0000256" key="2">
    <source>
        <dbReference type="ARBA" id="ARBA00007430"/>
    </source>
</evidence>
<evidence type="ECO:0000256" key="7">
    <source>
        <dbReference type="SAM" id="Phobius"/>
    </source>
</evidence>
<evidence type="ECO:0000313" key="9">
    <source>
        <dbReference type="EMBL" id="KOC92141.1"/>
    </source>
</evidence>
<evidence type="ECO:0008006" key="12">
    <source>
        <dbReference type="Google" id="ProtNLM"/>
    </source>
</evidence>
<feature type="transmembrane region" description="Helical" evidence="7">
    <location>
        <begin position="156"/>
        <end position="176"/>
    </location>
</feature>
<evidence type="ECO:0000256" key="4">
    <source>
        <dbReference type="ARBA" id="ARBA00022692"/>
    </source>
</evidence>
<gene>
    <name evidence="9" type="ORF">NG42_02750</name>
    <name evidence="8" type="ORF">NG43_19095</name>
</gene>
<organism evidence="9 11">
    <name type="scientific">Winslowiella iniecta</name>
    <dbReference type="NCBI Taxonomy" id="1560201"/>
    <lineage>
        <taxon>Bacteria</taxon>
        <taxon>Pseudomonadati</taxon>
        <taxon>Pseudomonadota</taxon>
        <taxon>Gammaproteobacteria</taxon>
        <taxon>Enterobacterales</taxon>
        <taxon>Erwiniaceae</taxon>
        <taxon>Winslowiella</taxon>
    </lineage>
</organism>
<dbReference type="PANTHER" id="PTHR30250">
    <property type="entry name" value="PST FAMILY PREDICTED COLANIC ACID TRANSPORTER"/>
    <property type="match status" value="1"/>
</dbReference>
<feature type="transmembrane region" description="Helical" evidence="7">
    <location>
        <begin position="364"/>
        <end position="383"/>
    </location>
</feature>
<feature type="transmembrane region" description="Helical" evidence="7">
    <location>
        <begin position="451"/>
        <end position="473"/>
    </location>
</feature>
<dbReference type="EMBL" id="JRXE01000003">
    <property type="protein sequence ID" value="KOC92141.1"/>
    <property type="molecule type" value="Genomic_DNA"/>
</dbReference>
<evidence type="ECO:0000313" key="10">
    <source>
        <dbReference type="Proteomes" id="UP000036851"/>
    </source>
</evidence>
<dbReference type="CDD" id="cd13127">
    <property type="entry name" value="MATE_tuaB_like"/>
    <property type="match status" value="1"/>
</dbReference>
<dbReference type="RefSeq" id="WP_052897573.1">
    <property type="nucleotide sequence ID" value="NZ_JRXE01000003.1"/>
</dbReference>
<feature type="transmembrane region" description="Helical" evidence="7">
    <location>
        <begin position="56"/>
        <end position="79"/>
    </location>
</feature>
<dbReference type="AlphaFoldDB" id="A0A0L7TA96"/>
<dbReference type="OrthoDB" id="8538786at2"/>
<keyword evidence="6 7" id="KW-0472">Membrane</keyword>
<evidence type="ECO:0000313" key="11">
    <source>
        <dbReference type="Proteomes" id="UP000037088"/>
    </source>
</evidence>
<dbReference type="EMBL" id="JRXF01000038">
    <property type="protein sequence ID" value="KOC89219.1"/>
    <property type="molecule type" value="Genomic_DNA"/>
</dbReference>
<evidence type="ECO:0000313" key="8">
    <source>
        <dbReference type="EMBL" id="KOC89219.1"/>
    </source>
</evidence>
<comment type="subcellular location">
    <subcellularLocation>
        <location evidence="1">Cell membrane</location>
        <topology evidence="1">Multi-pass membrane protein</topology>
    </subcellularLocation>
</comment>
<dbReference type="STRING" id="1560201.NG42_02750"/>
<feature type="transmembrane region" description="Helical" evidence="7">
    <location>
        <begin position="299"/>
        <end position="324"/>
    </location>
</feature>
<feature type="transmembrane region" description="Helical" evidence="7">
    <location>
        <begin position="389"/>
        <end position="409"/>
    </location>
</feature>
<feature type="transmembrane region" description="Helical" evidence="7">
    <location>
        <begin position="125"/>
        <end position="144"/>
    </location>
</feature>
<evidence type="ECO:0000256" key="3">
    <source>
        <dbReference type="ARBA" id="ARBA00022475"/>
    </source>
</evidence>
<keyword evidence="5 7" id="KW-1133">Transmembrane helix</keyword>
<dbReference type="PATRIC" id="fig|1560201.3.peg.591"/>
<dbReference type="PANTHER" id="PTHR30250:SF10">
    <property type="entry name" value="LIPOPOLYSACCHARIDE BIOSYNTHESIS PROTEIN WZXC"/>
    <property type="match status" value="1"/>
</dbReference>
<protein>
    <recommendedName>
        <fullName evidence="12">Lipopolysaccharide biosynthesis protein</fullName>
    </recommendedName>
</protein>
<dbReference type="Pfam" id="PF13440">
    <property type="entry name" value="Polysacc_synt_3"/>
    <property type="match status" value="1"/>
</dbReference>
<feature type="transmembrane region" description="Helical" evidence="7">
    <location>
        <begin position="330"/>
        <end position="352"/>
    </location>
</feature>
<feature type="transmembrane region" description="Helical" evidence="7">
    <location>
        <begin position="182"/>
        <end position="203"/>
    </location>
</feature>
<comment type="caution">
    <text evidence="9">The sequence shown here is derived from an EMBL/GenBank/DDBJ whole genome shotgun (WGS) entry which is preliminary data.</text>
</comment>
<keyword evidence="4 7" id="KW-0812">Transmembrane</keyword>
<feature type="transmembrane region" description="Helical" evidence="7">
    <location>
        <begin position="20"/>
        <end position="44"/>
    </location>
</feature>